<reference evidence="3" key="1">
    <citation type="submission" date="2021-01" db="EMBL/GenBank/DDBJ databases">
        <authorList>
            <person name="Corre E."/>
            <person name="Pelletier E."/>
            <person name="Niang G."/>
            <person name="Scheremetjew M."/>
            <person name="Finn R."/>
            <person name="Kale V."/>
            <person name="Holt S."/>
            <person name="Cochrane G."/>
            <person name="Meng A."/>
            <person name="Brown T."/>
            <person name="Cohen L."/>
        </authorList>
    </citation>
    <scope>NUCLEOTIDE SEQUENCE</scope>
    <source>
        <strain evidence="3">UTEX LB 985</strain>
    </source>
</reference>
<dbReference type="EMBL" id="HBGU01085140">
    <property type="protein sequence ID" value="CAD9553743.1"/>
    <property type="molecule type" value="Transcribed_RNA"/>
</dbReference>
<organism evidence="3">
    <name type="scientific">Haptolina brevifila</name>
    <dbReference type="NCBI Taxonomy" id="156173"/>
    <lineage>
        <taxon>Eukaryota</taxon>
        <taxon>Haptista</taxon>
        <taxon>Haptophyta</taxon>
        <taxon>Prymnesiophyceae</taxon>
        <taxon>Prymnesiales</taxon>
        <taxon>Prymnesiaceae</taxon>
        <taxon>Haptolina</taxon>
    </lineage>
</organism>
<dbReference type="CDD" id="cd00317">
    <property type="entry name" value="cyclophilin"/>
    <property type="match status" value="1"/>
</dbReference>
<feature type="domain" description="ShKT" evidence="2">
    <location>
        <begin position="10"/>
        <end position="44"/>
    </location>
</feature>
<dbReference type="PROSITE" id="PS51670">
    <property type="entry name" value="SHKT"/>
    <property type="match status" value="1"/>
</dbReference>
<dbReference type="PANTHER" id="PTHR47511">
    <property type="entry name" value="PEPTIDYL-PROLYL CIS-TRANS ISOMERASE CYP23"/>
    <property type="match status" value="1"/>
</dbReference>
<dbReference type="SUPFAM" id="SSF50891">
    <property type="entry name" value="Cyclophilin-like"/>
    <property type="match status" value="1"/>
</dbReference>
<proteinExistence type="predicted"/>
<dbReference type="Gene3D" id="2.40.100.10">
    <property type="entry name" value="Cyclophilin-like"/>
    <property type="match status" value="1"/>
</dbReference>
<accession>A0A7S2NR53</accession>
<dbReference type="InterPro" id="IPR029000">
    <property type="entry name" value="Cyclophilin-like_dom_sf"/>
</dbReference>
<protein>
    <recommendedName>
        <fullName evidence="4">Peptidylprolyl isomerase</fullName>
    </recommendedName>
</protein>
<dbReference type="GO" id="GO:0003755">
    <property type="term" value="F:peptidyl-prolyl cis-trans isomerase activity"/>
    <property type="evidence" value="ECO:0007669"/>
    <property type="project" value="InterPro"/>
</dbReference>
<name>A0A7S2NR53_9EUKA</name>
<dbReference type="InterPro" id="IPR044233">
    <property type="entry name" value="CYP23-like"/>
</dbReference>
<dbReference type="SMART" id="SM00254">
    <property type="entry name" value="ShKT"/>
    <property type="match status" value="1"/>
</dbReference>
<dbReference type="Pfam" id="PF01549">
    <property type="entry name" value="ShK"/>
    <property type="match status" value="1"/>
</dbReference>
<gene>
    <name evidence="3" type="ORF">CBRE1094_LOCUS46463</name>
</gene>
<dbReference type="Gene3D" id="1.10.10.1940">
    <property type="match status" value="1"/>
</dbReference>
<evidence type="ECO:0008006" key="4">
    <source>
        <dbReference type="Google" id="ProtNLM"/>
    </source>
</evidence>
<dbReference type="InterPro" id="IPR002130">
    <property type="entry name" value="Cyclophilin-type_PPIase_dom"/>
</dbReference>
<dbReference type="PANTHER" id="PTHR47511:SF1">
    <property type="entry name" value="PEPTIDYL-PROLYL CIS-TRANS ISOMERASE CYP23"/>
    <property type="match status" value="1"/>
</dbReference>
<dbReference type="AlphaFoldDB" id="A0A7S2NR53"/>
<dbReference type="Pfam" id="PF00160">
    <property type="entry name" value="Pro_isomerase"/>
    <property type="match status" value="1"/>
</dbReference>
<evidence type="ECO:0000259" key="2">
    <source>
        <dbReference type="PROSITE" id="PS51670"/>
    </source>
</evidence>
<feature type="domain" description="PPIase cyclophilin-type" evidence="1">
    <location>
        <begin position="65"/>
        <end position="219"/>
    </location>
</feature>
<evidence type="ECO:0000313" key="3">
    <source>
        <dbReference type="EMBL" id="CAD9553743.1"/>
    </source>
</evidence>
<sequence>MFAFALAEECVDEHTTCATWSASGECSKNPGFMKTACAKSCNTCPKPIDPKLIELGKEVVTMEIENYGTVVLGFYPNAAPVTVAHITKLFRLGCYDTNHIFRVDRGFVAQIQSVSGASVTKPLSAECEAESRKTVPGEFTDVRHVRGILSMGRTSDPNSGGSSFSMLLGRAAHLDNEYTVFGKVLSGDEVLAALEQVETTKSGIFVMPKVRITIGKATIGPRTSHAVEL</sequence>
<evidence type="ECO:0000259" key="1">
    <source>
        <dbReference type="PROSITE" id="PS50072"/>
    </source>
</evidence>
<dbReference type="PROSITE" id="PS50072">
    <property type="entry name" value="CSA_PPIASE_2"/>
    <property type="match status" value="1"/>
</dbReference>
<dbReference type="InterPro" id="IPR003582">
    <property type="entry name" value="ShKT_dom"/>
</dbReference>